<dbReference type="Pfam" id="PF25985">
    <property type="entry name" value="Ubiquitin_USP47_N"/>
    <property type="match status" value="1"/>
</dbReference>
<dbReference type="InterPro" id="IPR001394">
    <property type="entry name" value="Peptidase_C19_UCH"/>
</dbReference>
<evidence type="ECO:0000256" key="7">
    <source>
        <dbReference type="ARBA" id="ARBA00022807"/>
    </source>
</evidence>
<dbReference type="PROSITE" id="PS00973">
    <property type="entry name" value="USP_2"/>
    <property type="match status" value="1"/>
</dbReference>
<feature type="domain" description="USP" evidence="12">
    <location>
        <begin position="161"/>
        <end position="557"/>
    </location>
</feature>
<dbReference type="InterPro" id="IPR038765">
    <property type="entry name" value="Papain-like_cys_pep_sf"/>
</dbReference>
<dbReference type="CDD" id="cd02659">
    <property type="entry name" value="peptidase_C19C"/>
    <property type="match status" value="1"/>
</dbReference>
<feature type="region of interest" description="Disordered" evidence="11">
    <location>
        <begin position="978"/>
        <end position="1006"/>
    </location>
</feature>
<evidence type="ECO:0000313" key="14">
    <source>
        <dbReference type="RefSeq" id="XP_018335481.1"/>
    </source>
</evidence>
<dbReference type="STRING" id="224129.A0A1W4XH79"/>
<dbReference type="InterPro" id="IPR028889">
    <property type="entry name" value="USP"/>
</dbReference>
<dbReference type="InParanoid" id="A0A1W4XH79"/>
<keyword evidence="6 14" id="KW-0378">Hydrolase</keyword>
<feature type="compositionally biased region" description="Polar residues" evidence="11">
    <location>
        <begin position="909"/>
        <end position="925"/>
    </location>
</feature>
<dbReference type="OrthoDB" id="289038at2759"/>
<evidence type="ECO:0000256" key="9">
    <source>
        <dbReference type="ARBA" id="ARBA00029910"/>
    </source>
</evidence>
<reference evidence="14" key="1">
    <citation type="submission" date="2025-08" db="UniProtKB">
        <authorList>
            <consortium name="RefSeq"/>
        </authorList>
    </citation>
    <scope>IDENTIFICATION</scope>
    <source>
        <tissue evidence="14">Entire body</tissue>
    </source>
</reference>
<dbReference type="PANTHER" id="PTHR24006:SF702">
    <property type="entry name" value="UBIQUITIN CARBOXYL-TERMINAL HYDROLASE 47"/>
    <property type="match status" value="1"/>
</dbReference>
<evidence type="ECO:0000256" key="5">
    <source>
        <dbReference type="ARBA" id="ARBA00022786"/>
    </source>
</evidence>
<dbReference type="CTD" id="55031"/>
<evidence type="ECO:0000256" key="4">
    <source>
        <dbReference type="ARBA" id="ARBA00022670"/>
    </source>
</evidence>
<evidence type="ECO:0000259" key="12">
    <source>
        <dbReference type="PROSITE" id="PS50235"/>
    </source>
</evidence>
<dbReference type="InterPro" id="IPR045578">
    <property type="entry name" value="USP47_C"/>
</dbReference>
<evidence type="ECO:0000256" key="8">
    <source>
        <dbReference type="ARBA" id="ARBA00026136"/>
    </source>
</evidence>
<organism evidence="13 14">
    <name type="scientific">Agrilus planipennis</name>
    <name type="common">Emerald ash borer</name>
    <name type="synonym">Agrilus marcopoli</name>
    <dbReference type="NCBI Taxonomy" id="224129"/>
    <lineage>
        <taxon>Eukaryota</taxon>
        <taxon>Metazoa</taxon>
        <taxon>Ecdysozoa</taxon>
        <taxon>Arthropoda</taxon>
        <taxon>Hexapoda</taxon>
        <taxon>Insecta</taxon>
        <taxon>Pterygota</taxon>
        <taxon>Neoptera</taxon>
        <taxon>Endopterygota</taxon>
        <taxon>Coleoptera</taxon>
        <taxon>Polyphaga</taxon>
        <taxon>Elateriformia</taxon>
        <taxon>Buprestoidea</taxon>
        <taxon>Buprestidae</taxon>
        <taxon>Agrilinae</taxon>
        <taxon>Agrilus</taxon>
    </lineage>
</organism>
<dbReference type="SUPFAM" id="SSF54001">
    <property type="entry name" value="Cysteine proteinases"/>
    <property type="match status" value="1"/>
</dbReference>
<dbReference type="KEGG" id="apln:108744282"/>
<evidence type="ECO:0000256" key="1">
    <source>
        <dbReference type="ARBA" id="ARBA00000707"/>
    </source>
</evidence>
<dbReference type="GO" id="GO:0005634">
    <property type="term" value="C:nucleus"/>
    <property type="evidence" value="ECO:0007669"/>
    <property type="project" value="TreeGrafter"/>
</dbReference>
<evidence type="ECO:0000313" key="13">
    <source>
        <dbReference type="Proteomes" id="UP000192223"/>
    </source>
</evidence>
<dbReference type="EC" id="3.4.19.12" evidence="3"/>
<dbReference type="Pfam" id="PF19718">
    <property type="entry name" value="USP47_C"/>
    <property type="match status" value="1"/>
</dbReference>
<feature type="region of interest" description="Disordered" evidence="11">
    <location>
        <begin position="853"/>
        <end position="932"/>
    </location>
</feature>
<evidence type="ECO:0000256" key="3">
    <source>
        <dbReference type="ARBA" id="ARBA00012759"/>
    </source>
</evidence>
<accession>A0A1W4XH79</accession>
<name>A0A1W4XH79_AGRPL</name>
<comment type="similarity">
    <text evidence="2">Belongs to the peptidase C19 family.</text>
</comment>
<dbReference type="GO" id="GO:0006508">
    <property type="term" value="P:proteolysis"/>
    <property type="evidence" value="ECO:0007669"/>
    <property type="project" value="UniProtKB-KW"/>
</dbReference>
<comment type="catalytic activity">
    <reaction evidence="1">
        <text>Thiol-dependent hydrolysis of ester, thioester, amide, peptide and isopeptide bonds formed by the C-terminal Gly of ubiquitin (a 76-residue protein attached to proteins as an intracellular targeting signal).</text>
        <dbReference type="EC" id="3.4.19.12"/>
    </reaction>
</comment>
<evidence type="ECO:0000256" key="6">
    <source>
        <dbReference type="ARBA" id="ARBA00022801"/>
    </source>
</evidence>
<dbReference type="GO" id="GO:0005829">
    <property type="term" value="C:cytosol"/>
    <property type="evidence" value="ECO:0007669"/>
    <property type="project" value="TreeGrafter"/>
</dbReference>
<dbReference type="Pfam" id="PF00443">
    <property type="entry name" value="UCH"/>
    <property type="match status" value="1"/>
</dbReference>
<dbReference type="RefSeq" id="XP_018335481.1">
    <property type="nucleotide sequence ID" value="XM_018479979.2"/>
</dbReference>
<evidence type="ECO:0000256" key="11">
    <source>
        <dbReference type="SAM" id="MobiDB-lite"/>
    </source>
</evidence>
<sequence length="1330" mass="151056">MEALSCDGNITALIHDTIGTSTGTDQDTFYITPSKLVSKVIEDVSQKFGYKPDEFELLLKNKNGEVIVLNNYTDSQLTDVGVVFEKNICNTLIIREKKCSLDVSVNNSTMGELPGGSIDQQPPAIMWSSSNKRLPAISTTAESSHSSTSSSSSSSSSSKYVGLVNQAMTCYLNSLLQALYMTPEFRNALYNWEFDGQNTATSIPFQLQKLFLNLQTSSKSAVETTELTKSFGWDLSEAWQQHDIQELCRVMFDALEQKFKDTEQANLINALYEGKMLDYVKCLDCGTEKSREDTFLDVPLPLRPFGSNVAYNSVEEALRAFVQPETLDGNNQYFCEKCNKKCDAHKGFKFTKFPYLLTLHLKRFDFDYSTMHRIKLNDKVVFKEILNLNSFIANSDLDSLCDNGEAMEEKETIVKCDDSSTTDSGSALDDDSCHGTDVSCTVNGPDNNCQEEDEGIDVSSGGNNQEIGKACNPEVKGPYIYELFSIMIHSGSASGGHYYAYIKDFKKNKWYCFNDQMVSPITEDDIKKTYGGGPSRGYYSGAYSSSTNAYMLMYRQIDKERNCKAMTVAEFPPHLRKLLRKMRQKEEFDRVAKERQNEMFRLKVYCLHPIQKRLVDVKIYCTDDTTLSDATKDAYHFFKLEGLVAYEDCRLVTFNRIQELIECDFEENSKFGDMQSMNMSSWLLEIKEPGTKFQSYRPGGVTVKLYMVNMEDEEVDGPVNFRIHKGDYVRDLYTRVADNFNMDIGKMTLVWRSERNQLCHLDRYESLVQFDPTYFHYKLYVSNGFDDDPEKTFEQSKLYKIIEEFSYLITLHVQLPNTDPSTLECLFIPSLDSIRNTDKIDLVASGDGNNGIVNNDIQNSSPQLGASAAASVSGASEPFGDQSNSEDSSLSDSDRTLVGDAPGDCIGLLSSSSNSPADQHMSSPNDPAEDLYNHDIFSLPAEEMNWDDESPSDFQLSASYYFKATIVTNNNPILTHSTATSPSNAIPLDTSPSSSSSNSEHREEQRWCRVQADKRITLARFKKNMEPILGVSIEYFKVYRQCPNEVEWNRLYESLSTLKDGERLMLKLGRVLKKDEYSGKVFRLTPESGVPLEFLFEWVVAKGQTVASAKKKIVMAAKKQHMLDLNYYTCRLRKKNWKSPEKVYLDDQKFGVDIPITNNWEMFIQDIGEPEKVTSSDQLCLFVRRWCPSTLTLCPFQEVVLDTPTMAELKNKLAEESHIPPEFIEVTHPKHNFPCDMNVLEVDSELYWNPDVTSLENWPVQVNEDGSVFFYRDSRETLKELTAEEKAEITKKENVRLGKFSTKSSYSLRRERGLKIYLDPSNKSEEPCVD</sequence>
<feature type="region of interest" description="Disordered" evidence="11">
    <location>
        <begin position="138"/>
        <end position="157"/>
    </location>
</feature>
<protein>
    <recommendedName>
        <fullName evidence="8">Ubiquitin carboxyl-terminal hydrolase 47</fullName>
        <ecNumber evidence="3">3.4.19.12</ecNumber>
    </recommendedName>
    <alternativeName>
        <fullName evidence="9">Ubiquitin thioesterase 47</fullName>
    </alternativeName>
    <alternativeName>
        <fullName evidence="10">Ubiquitin-specific-processing protease 47</fullName>
    </alternativeName>
</protein>
<keyword evidence="4" id="KW-0645">Protease</keyword>
<gene>
    <name evidence="14" type="primary">LOC108744282</name>
</gene>
<dbReference type="Gene3D" id="3.90.70.10">
    <property type="entry name" value="Cysteine proteinases"/>
    <property type="match status" value="1"/>
</dbReference>
<dbReference type="PANTHER" id="PTHR24006">
    <property type="entry name" value="UBIQUITIN CARBOXYL-TERMINAL HYDROLASE"/>
    <property type="match status" value="1"/>
</dbReference>
<keyword evidence="13" id="KW-1185">Reference proteome</keyword>
<dbReference type="GeneID" id="108744282"/>
<dbReference type="PROSITE" id="PS50235">
    <property type="entry name" value="USP_3"/>
    <property type="match status" value="1"/>
</dbReference>
<proteinExistence type="inferred from homology"/>
<dbReference type="Proteomes" id="UP000192223">
    <property type="component" value="Unplaced"/>
</dbReference>
<keyword evidence="5" id="KW-0833">Ubl conjugation pathway</keyword>
<dbReference type="GO" id="GO:0004843">
    <property type="term" value="F:cysteine-type deubiquitinase activity"/>
    <property type="evidence" value="ECO:0007669"/>
    <property type="project" value="UniProtKB-EC"/>
</dbReference>
<dbReference type="InterPro" id="IPR018200">
    <property type="entry name" value="USP_CS"/>
</dbReference>
<keyword evidence="7" id="KW-0788">Thiol protease</keyword>
<feature type="compositionally biased region" description="Low complexity" evidence="11">
    <location>
        <begin position="853"/>
        <end position="891"/>
    </location>
</feature>
<dbReference type="PROSITE" id="PS00972">
    <property type="entry name" value="USP_1"/>
    <property type="match status" value="1"/>
</dbReference>
<dbReference type="InterPro" id="IPR050164">
    <property type="entry name" value="Peptidase_C19"/>
</dbReference>
<dbReference type="GO" id="GO:0016579">
    <property type="term" value="P:protein deubiquitination"/>
    <property type="evidence" value="ECO:0007669"/>
    <property type="project" value="InterPro"/>
</dbReference>
<dbReference type="FunCoup" id="A0A1W4XH79">
    <property type="interactions" value="2481"/>
</dbReference>
<evidence type="ECO:0000256" key="10">
    <source>
        <dbReference type="ARBA" id="ARBA00032453"/>
    </source>
</evidence>
<evidence type="ECO:0000256" key="2">
    <source>
        <dbReference type="ARBA" id="ARBA00009085"/>
    </source>
</evidence>